<sequence length="88" mass="10148">MSKPINSATKQAWHAIVQEAIEIEYEQNDDYLGMEKEDAIQLIKQEMANWSFAKFNRFVEENFNDTTFSHQATSNILNPTDAVCCIQC</sequence>
<dbReference type="STRING" id="317025.Tcr_0662"/>
<accession>Q31HW5</accession>
<evidence type="ECO:0000313" key="1">
    <source>
        <dbReference type="EMBL" id="ABB41258.1"/>
    </source>
</evidence>
<reference evidence="1" key="1">
    <citation type="submission" date="2006-07" db="EMBL/GenBank/DDBJ databases">
        <title>Complete sequence of Thiomicrospira crunogena XCL-2.</title>
        <authorList>
            <consortium name="US DOE Joint Genome Institute"/>
            <person name="Copeland A."/>
            <person name="Lucas S."/>
            <person name="Lapidus A."/>
            <person name="Barry K."/>
            <person name="Detter J.C."/>
            <person name="Glavina del Rio T."/>
            <person name="Hammon N."/>
            <person name="Israni S."/>
            <person name="Dalin E."/>
            <person name="Tice H."/>
            <person name="Pitluck S."/>
            <person name="Chain P."/>
            <person name="Malfatti S."/>
            <person name="Shin M."/>
            <person name="Vergez L."/>
            <person name="Schmutz J."/>
            <person name="Larimer F."/>
            <person name="Land M."/>
            <person name="Hauser L."/>
            <person name="Kyrpides N."/>
            <person name="Lykidis A."/>
            <person name="Scott K.M."/>
            <person name="Sievert S."/>
            <person name="Kerfeld C."/>
            <person name="Freyermuth S."/>
            <person name="Dobrinski K."/>
            <person name="Boller A."/>
            <person name="Fitzpatrick K."/>
            <person name="Thoma P."/>
            <person name="Moore J."/>
            <person name="Richardson P."/>
        </authorList>
    </citation>
    <scope>NUCLEOTIDE SEQUENCE</scope>
    <source>
        <strain evidence="1">XCL-2</strain>
    </source>
</reference>
<dbReference type="HOGENOM" id="CLU_2468044_0_0_6"/>
<protein>
    <submittedName>
        <fullName evidence="1">Uncharacterized protein</fullName>
    </submittedName>
</protein>
<gene>
    <name evidence="1" type="ordered locus">Tcr_0662</name>
</gene>
<organism evidence="1">
    <name type="scientific">Hydrogenovibrio crunogenus (strain DSM 25203 / XCL-2)</name>
    <name type="common">Thiomicrospira crunogena</name>
    <dbReference type="NCBI Taxonomy" id="317025"/>
    <lineage>
        <taxon>Bacteria</taxon>
        <taxon>Pseudomonadati</taxon>
        <taxon>Pseudomonadota</taxon>
        <taxon>Gammaproteobacteria</taxon>
        <taxon>Thiotrichales</taxon>
        <taxon>Piscirickettsiaceae</taxon>
        <taxon>Hydrogenovibrio</taxon>
    </lineage>
</organism>
<dbReference type="AlphaFoldDB" id="Q31HW5"/>
<dbReference type="KEGG" id="tcx:Tcr_0662"/>
<name>Q31HW5_HYDCU</name>
<proteinExistence type="predicted"/>
<dbReference type="EMBL" id="CP000109">
    <property type="protein sequence ID" value="ABB41258.1"/>
    <property type="molecule type" value="Genomic_DNA"/>
</dbReference>